<keyword evidence="4" id="KW-1185">Reference proteome</keyword>
<gene>
    <name evidence="3" type="ORF">BJX67DRAFT_361592</name>
</gene>
<evidence type="ECO:0000313" key="4">
    <source>
        <dbReference type="Proteomes" id="UP001610432"/>
    </source>
</evidence>
<reference evidence="3 4" key="1">
    <citation type="submission" date="2024-07" db="EMBL/GenBank/DDBJ databases">
        <title>Section-level genome sequencing and comparative genomics of Aspergillus sections Usti and Cavernicolus.</title>
        <authorList>
            <consortium name="Lawrence Berkeley National Laboratory"/>
            <person name="Nybo J.L."/>
            <person name="Vesth T.C."/>
            <person name="Theobald S."/>
            <person name="Frisvad J.C."/>
            <person name="Larsen T.O."/>
            <person name="Kjaerboelling I."/>
            <person name="Rothschild-Mancinelli K."/>
            <person name="Lyhne E.K."/>
            <person name="Kogle M.E."/>
            <person name="Barry K."/>
            <person name="Clum A."/>
            <person name="Na H."/>
            <person name="Ledsgaard L."/>
            <person name="Lin J."/>
            <person name="Lipzen A."/>
            <person name="Kuo A."/>
            <person name="Riley R."/>
            <person name="Mondo S."/>
            <person name="Labutti K."/>
            <person name="Haridas S."/>
            <person name="Pangalinan J."/>
            <person name="Salamov A.A."/>
            <person name="Simmons B.A."/>
            <person name="Magnuson J.K."/>
            <person name="Chen J."/>
            <person name="Drula E."/>
            <person name="Henrissat B."/>
            <person name="Wiebenga A."/>
            <person name="Lubbers R.J."/>
            <person name="Gomes A.C."/>
            <person name="Macurrencykelacurrency M.R."/>
            <person name="Stajich J."/>
            <person name="Grigoriev I.V."/>
            <person name="Mortensen U.H."/>
            <person name="De Vries R.P."/>
            <person name="Baker S.E."/>
            <person name="Andersen M.R."/>
        </authorList>
    </citation>
    <scope>NUCLEOTIDE SEQUENCE [LARGE SCALE GENOMIC DNA]</scope>
    <source>
        <strain evidence="3 4">CBS 449.75</strain>
    </source>
</reference>
<dbReference type="Pfam" id="PF26127">
    <property type="entry name" value="12TM_Mok13"/>
    <property type="match status" value="1"/>
</dbReference>
<sequence length="74" mass="8468">MSPDVTKGPDSVAVAWFWAVLFSQLLICSGFLLFFRKEQLAKPWTRQACSTVARLYYPFSPLSYTHSIMKQCCV</sequence>
<dbReference type="EMBL" id="JBFXLQ010000042">
    <property type="protein sequence ID" value="KAL2864229.1"/>
    <property type="molecule type" value="Genomic_DNA"/>
</dbReference>
<keyword evidence="1" id="KW-0472">Membrane</keyword>
<feature type="transmembrane region" description="Helical" evidence="1">
    <location>
        <begin position="12"/>
        <end position="35"/>
    </location>
</feature>
<evidence type="ECO:0000259" key="2">
    <source>
        <dbReference type="Pfam" id="PF26127"/>
    </source>
</evidence>
<accession>A0ABR4LI52</accession>
<evidence type="ECO:0000313" key="3">
    <source>
        <dbReference type="EMBL" id="KAL2864229.1"/>
    </source>
</evidence>
<dbReference type="RefSeq" id="XP_070883208.1">
    <property type="nucleotide sequence ID" value="XM_071029892.1"/>
</dbReference>
<keyword evidence="1" id="KW-1133">Transmembrane helix</keyword>
<dbReference type="GeneID" id="98144964"/>
<evidence type="ECO:0000256" key="1">
    <source>
        <dbReference type="SAM" id="Phobius"/>
    </source>
</evidence>
<organism evidence="3 4">
    <name type="scientific">Aspergillus lucknowensis</name>
    <dbReference type="NCBI Taxonomy" id="176173"/>
    <lineage>
        <taxon>Eukaryota</taxon>
        <taxon>Fungi</taxon>
        <taxon>Dikarya</taxon>
        <taxon>Ascomycota</taxon>
        <taxon>Pezizomycotina</taxon>
        <taxon>Eurotiomycetes</taxon>
        <taxon>Eurotiomycetidae</taxon>
        <taxon>Eurotiales</taxon>
        <taxon>Aspergillaceae</taxon>
        <taxon>Aspergillus</taxon>
        <taxon>Aspergillus subgen. Nidulantes</taxon>
    </lineage>
</organism>
<dbReference type="InterPro" id="IPR058654">
    <property type="entry name" value="Mok11-14/Ags1-like_TM"/>
</dbReference>
<keyword evidence="1" id="KW-0812">Transmembrane</keyword>
<dbReference type="Proteomes" id="UP001610432">
    <property type="component" value="Unassembled WGS sequence"/>
</dbReference>
<proteinExistence type="predicted"/>
<name>A0ABR4LI52_9EURO</name>
<comment type="caution">
    <text evidence="3">The sequence shown here is derived from an EMBL/GenBank/DDBJ whole genome shotgun (WGS) entry which is preliminary data.</text>
</comment>
<protein>
    <recommendedName>
        <fullName evidence="2">Cell wall alpha-1,3-glucan synthase Mok11-14/Ags1-like transmembrane domain-containing protein</fullName>
    </recommendedName>
</protein>
<feature type="domain" description="Cell wall alpha-1,3-glucan synthase Mok11-14/Ags1-like transmembrane" evidence="2">
    <location>
        <begin position="2"/>
        <end position="40"/>
    </location>
</feature>